<feature type="chain" id="PRO_5008378921" evidence="1">
    <location>
        <begin position="21"/>
        <end position="205"/>
    </location>
</feature>
<dbReference type="SUPFAM" id="SSF56925">
    <property type="entry name" value="OMPA-like"/>
    <property type="match status" value="1"/>
</dbReference>
<dbReference type="EMBL" id="FLOB01000002">
    <property type="protein sequence ID" value="SBS28518.1"/>
    <property type="molecule type" value="Genomic_DNA"/>
</dbReference>
<evidence type="ECO:0000256" key="1">
    <source>
        <dbReference type="SAM" id="SignalP"/>
    </source>
</evidence>
<gene>
    <name evidence="2" type="primary">ompW</name>
    <name evidence="2" type="ORF">MSP8886_01207</name>
</gene>
<name>A0A1A8TAI7_9GAMM</name>
<protein>
    <submittedName>
        <fullName evidence="2">Outer membrane protein W</fullName>
    </submittedName>
</protein>
<dbReference type="RefSeq" id="WP_067013728.1">
    <property type="nucleotide sequence ID" value="NZ_FLOB01000002.1"/>
</dbReference>
<dbReference type="InterPro" id="IPR005618">
    <property type="entry name" value="OMPW"/>
</dbReference>
<dbReference type="PANTHER" id="PTHR36920:SF1">
    <property type="entry name" value="OUTER MEMBRANE PROTEIN W"/>
    <property type="match status" value="1"/>
</dbReference>
<evidence type="ECO:0000313" key="2">
    <source>
        <dbReference type="EMBL" id="SBS28518.1"/>
    </source>
</evidence>
<accession>A0A1A8TAI7</accession>
<keyword evidence="1" id="KW-0732">Signal</keyword>
<dbReference type="STRING" id="1792290.MSP8886_01207"/>
<dbReference type="GO" id="GO:0055085">
    <property type="term" value="P:transmembrane transport"/>
    <property type="evidence" value="ECO:0007669"/>
    <property type="project" value="TreeGrafter"/>
</dbReference>
<dbReference type="GO" id="GO:0019867">
    <property type="term" value="C:outer membrane"/>
    <property type="evidence" value="ECO:0007669"/>
    <property type="project" value="InterPro"/>
</dbReference>
<dbReference type="PANTHER" id="PTHR36920">
    <property type="match status" value="1"/>
</dbReference>
<dbReference type="Pfam" id="PF03922">
    <property type="entry name" value="OmpW"/>
    <property type="match status" value="1"/>
</dbReference>
<dbReference type="OrthoDB" id="9807574at2"/>
<organism evidence="2 3">
    <name type="scientific">Marinomonas spartinae</name>
    <dbReference type="NCBI Taxonomy" id="1792290"/>
    <lineage>
        <taxon>Bacteria</taxon>
        <taxon>Pseudomonadati</taxon>
        <taxon>Pseudomonadota</taxon>
        <taxon>Gammaproteobacteria</taxon>
        <taxon>Oceanospirillales</taxon>
        <taxon>Oceanospirillaceae</taxon>
        <taxon>Marinomonas</taxon>
    </lineage>
</organism>
<dbReference type="Gene3D" id="2.40.160.20">
    <property type="match status" value="1"/>
</dbReference>
<feature type="signal peptide" evidence="1">
    <location>
        <begin position="1"/>
        <end position="20"/>
    </location>
</feature>
<dbReference type="Proteomes" id="UP000092544">
    <property type="component" value="Unassembled WGS sequence"/>
</dbReference>
<sequence>MKALLPVALVSALCSTAALAHQAGDFFVRGGVATVMPNESSDDVAVSDNQELKISNDTQLAATLTYMITDNIGAELLLATPFKHDVSTAKLGKVAEVSQLPPSLMAQYYFGKSNSDIRPYVGAGLNHTVFFDAKGKGALAGTNVSVDGTWGLAAQAGVDMKINDKLFANASVWYMNIDTDVHTAVGTISTKVNPLAVMVGVGYTF</sequence>
<dbReference type="InterPro" id="IPR011250">
    <property type="entry name" value="OMP/PagP_B-barrel"/>
</dbReference>
<evidence type="ECO:0000313" key="3">
    <source>
        <dbReference type="Proteomes" id="UP000092544"/>
    </source>
</evidence>
<proteinExistence type="predicted"/>
<keyword evidence="3" id="KW-1185">Reference proteome</keyword>
<dbReference type="AlphaFoldDB" id="A0A1A8TAI7"/>
<reference evidence="2 3" key="1">
    <citation type="submission" date="2016-06" db="EMBL/GenBank/DDBJ databases">
        <authorList>
            <person name="Kjaerup R.B."/>
            <person name="Dalgaard T.S."/>
            <person name="Juul-Madsen H.R."/>
        </authorList>
    </citation>
    <scope>NUCLEOTIDE SEQUENCE [LARGE SCALE GENOMIC DNA]</scope>
    <source>
        <strain evidence="2 3">CECT 8886</strain>
    </source>
</reference>